<name>A0ABR2H001_9EUKA</name>
<organism evidence="2 3">
    <name type="scientific">Tritrichomonas musculus</name>
    <dbReference type="NCBI Taxonomy" id="1915356"/>
    <lineage>
        <taxon>Eukaryota</taxon>
        <taxon>Metamonada</taxon>
        <taxon>Parabasalia</taxon>
        <taxon>Tritrichomonadida</taxon>
        <taxon>Tritrichomonadidae</taxon>
        <taxon>Tritrichomonas</taxon>
    </lineage>
</organism>
<feature type="region of interest" description="Disordered" evidence="1">
    <location>
        <begin position="15"/>
        <end position="38"/>
    </location>
</feature>
<dbReference type="Proteomes" id="UP001470230">
    <property type="component" value="Unassembled WGS sequence"/>
</dbReference>
<accession>A0ABR2H001</accession>
<evidence type="ECO:0000256" key="1">
    <source>
        <dbReference type="SAM" id="MobiDB-lite"/>
    </source>
</evidence>
<gene>
    <name evidence="2" type="ORF">M9Y10_032198</name>
</gene>
<protein>
    <submittedName>
        <fullName evidence="2">Uncharacterized protein</fullName>
    </submittedName>
</protein>
<dbReference type="EMBL" id="JAPFFF010000052">
    <property type="protein sequence ID" value="KAK8839266.1"/>
    <property type="molecule type" value="Genomic_DNA"/>
</dbReference>
<evidence type="ECO:0000313" key="2">
    <source>
        <dbReference type="EMBL" id="KAK8839266.1"/>
    </source>
</evidence>
<reference evidence="2 3" key="1">
    <citation type="submission" date="2024-04" db="EMBL/GenBank/DDBJ databases">
        <title>Tritrichomonas musculus Genome.</title>
        <authorList>
            <person name="Alves-Ferreira E."/>
            <person name="Grigg M."/>
            <person name="Lorenzi H."/>
            <person name="Galac M."/>
        </authorList>
    </citation>
    <scope>NUCLEOTIDE SEQUENCE [LARGE SCALE GENOMIC DNA]</scope>
    <source>
        <strain evidence="2 3">EAF2021</strain>
    </source>
</reference>
<keyword evidence="3" id="KW-1185">Reference proteome</keyword>
<feature type="compositionally biased region" description="Low complexity" evidence="1">
    <location>
        <begin position="15"/>
        <end position="30"/>
    </location>
</feature>
<evidence type="ECO:0000313" key="3">
    <source>
        <dbReference type="Proteomes" id="UP001470230"/>
    </source>
</evidence>
<proteinExistence type="predicted"/>
<comment type="caution">
    <text evidence="2">The sequence shown here is derived from an EMBL/GenBank/DDBJ whole genome shotgun (WGS) entry which is preliminary data.</text>
</comment>
<sequence>MFNIVIPNLYFIRAPEATPEETPTHTQTTEETPEQTPPMYDPTEIPIENVYQICSHCSFEGSLENPVLVTINKADFSNIENDDSNGAIRLQNAGLICSNLSFTRCQYKFGGGGAISINNNITGARNIIS</sequence>